<comment type="caution">
    <text evidence="1">The sequence shown here is derived from an EMBL/GenBank/DDBJ whole genome shotgun (WGS) entry which is preliminary data.</text>
</comment>
<evidence type="ECO:0000313" key="2">
    <source>
        <dbReference type="Proteomes" id="UP000789702"/>
    </source>
</evidence>
<evidence type="ECO:0000313" key="1">
    <source>
        <dbReference type="EMBL" id="CAG8692361.1"/>
    </source>
</evidence>
<proteinExistence type="predicted"/>
<protein>
    <submittedName>
        <fullName evidence="1">2309_t:CDS:1</fullName>
    </submittedName>
</protein>
<organism evidence="1 2">
    <name type="scientific">Dentiscutata heterogama</name>
    <dbReference type="NCBI Taxonomy" id="1316150"/>
    <lineage>
        <taxon>Eukaryota</taxon>
        <taxon>Fungi</taxon>
        <taxon>Fungi incertae sedis</taxon>
        <taxon>Mucoromycota</taxon>
        <taxon>Glomeromycotina</taxon>
        <taxon>Glomeromycetes</taxon>
        <taxon>Diversisporales</taxon>
        <taxon>Gigasporaceae</taxon>
        <taxon>Dentiscutata</taxon>
    </lineage>
</organism>
<reference evidence="1" key="1">
    <citation type="submission" date="2021-06" db="EMBL/GenBank/DDBJ databases">
        <authorList>
            <person name="Kallberg Y."/>
            <person name="Tangrot J."/>
            <person name="Rosling A."/>
        </authorList>
    </citation>
    <scope>NUCLEOTIDE SEQUENCE</scope>
    <source>
        <strain evidence="1">IL203A</strain>
    </source>
</reference>
<sequence length="60" mass="6917">YCDEPEVKLLCEFDIDLSDTHLDQDKLLSVNLCFGKMEIIATVKNETNGNICRYTSKLEF</sequence>
<name>A0ACA9PAK4_9GLOM</name>
<gene>
    <name evidence="1" type="ORF">DHETER_LOCUS11319</name>
</gene>
<keyword evidence="2" id="KW-1185">Reference proteome</keyword>
<accession>A0ACA9PAK4</accession>
<feature type="non-terminal residue" evidence="1">
    <location>
        <position position="1"/>
    </location>
</feature>
<dbReference type="EMBL" id="CAJVPU010024426">
    <property type="protein sequence ID" value="CAG8692361.1"/>
    <property type="molecule type" value="Genomic_DNA"/>
</dbReference>
<dbReference type="Proteomes" id="UP000789702">
    <property type="component" value="Unassembled WGS sequence"/>
</dbReference>